<name>A0A317PM17_9HYPH</name>
<dbReference type="EMBL" id="QGTR01000004">
    <property type="protein sequence ID" value="PWV99103.1"/>
    <property type="molecule type" value="Genomic_DNA"/>
</dbReference>
<evidence type="ECO:0000313" key="2">
    <source>
        <dbReference type="EMBL" id="PWV99103.1"/>
    </source>
</evidence>
<organism evidence="2 3">
    <name type="scientific">Hoeflea marina</name>
    <dbReference type="NCBI Taxonomy" id="274592"/>
    <lineage>
        <taxon>Bacteria</taxon>
        <taxon>Pseudomonadati</taxon>
        <taxon>Pseudomonadota</taxon>
        <taxon>Alphaproteobacteria</taxon>
        <taxon>Hyphomicrobiales</taxon>
        <taxon>Rhizobiaceae</taxon>
        <taxon>Hoeflea</taxon>
    </lineage>
</organism>
<dbReference type="Gene3D" id="3.90.550.10">
    <property type="entry name" value="Spore Coat Polysaccharide Biosynthesis Protein SpsA, Chain A"/>
    <property type="match status" value="1"/>
</dbReference>
<gene>
    <name evidence="2" type="ORF">DFR52_104395</name>
</gene>
<dbReference type="Proteomes" id="UP000246352">
    <property type="component" value="Unassembled WGS sequence"/>
</dbReference>
<evidence type="ECO:0000256" key="1">
    <source>
        <dbReference type="ARBA" id="ARBA00022679"/>
    </source>
</evidence>
<dbReference type="GO" id="GO:0051999">
    <property type="term" value="P:mannosyl-inositol phosphorylceramide biosynthetic process"/>
    <property type="evidence" value="ECO:0007669"/>
    <property type="project" value="TreeGrafter"/>
</dbReference>
<dbReference type="InterPro" id="IPR007577">
    <property type="entry name" value="GlycoTrfase_DXD_sugar-bd_CS"/>
</dbReference>
<evidence type="ECO:0000313" key="3">
    <source>
        <dbReference type="Proteomes" id="UP000246352"/>
    </source>
</evidence>
<dbReference type="Gene3D" id="3.90.550.20">
    <property type="match status" value="1"/>
</dbReference>
<keyword evidence="1 2" id="KW-0808">Transferase</keyword>
<dbReference type="Pfam" id="PF04488">
    <property type="entry name" value="Gly_transf_sug"/>
    <property type="match status" value="1"/>
</dbReference>
<dbReference type="AlphaFoldDB" id="A0A317PM17"/>
<dbReference type="InterPro" id="IPR051706">
    <property type="entry name" value="Glycosyltransferase_domain"/>
</dbReference>
<dbReference type="Pfam" id="PF03452">
    <property type="entry name" value="Anp1"/>
    <property type="match status" value="1"/>
</dbReference>
<keyword evidence="3" id="KW-1185">Reference proteome</keyword>
<dbReference type="CDD" id="cd00761">
    <property type="entry name" value="Glyco_tranf_GTA_type"/>
    <property type="match status" value="1"/>
</dbReference>
<dbReference type="PANTHER" id="PTHR32385:SF15">
    <property type="entry name" value="INOSITOL PHOSPHOCERAMIDE MANNOSYLTRANSFERASE 1"/>
    <property type="match status" value="1"/>
</dbReference>
<reference evidence="2 3" key="1">
    <citation type="submission" date="2018-05" db="EMBL/GenBank/DDBJ databases">
        <title>Genomic Encyclopedia of Type Strains, Phase IV (KMG-IV): sequencing the most valuable type-strain genomes for metagenomic binning, comparative biology and taxonomic classification.</title>
        <authorList>
            <person name="Goeker M."/>
        </authorList>
    </citation>
    <scope>NUCLEOTIDE SEQUENCE [LARGE SCALE GENOMIC DNA]</scope>
    <source>
        <strain evidence="2 3">DSM 16791</strain>
    </source>
</reference>
<sequence length="545" mass="60517">MSSSDQPRIPRIIHQSWNSRHVPREIGDPQSWIDQNPGWDYRFWTDEDLLVFMRAEFPHLMDIYLAYPNPVQRADLSRYCLLWHFGGVYADIDTACISPLEPLAGDARVVLCSEPLAHITSGHLRGLEAMWFNGTMASPARHPFWLSVIELCKVMAPHGHVDVLASTGPLVLSGAVAQYPDQGGLSLNSCHIFTPHARGGVLDGAPSSGPHGELRLSHHYWRGSWYEGESPRGWGRAWDGFWRAAKGRWRKARHDLTAGPSQTLAQASAGIDLALMAAPLPPRRPAPDVVVFVPVRDGARFLDRNLALIQQLDYPKQNICIVYGEGESGDGSAAAIDRIIAKHGTAFAGISRLEIRTGGRTIPRRRRWLPALQLERRAMIARARNAMIAQGLAAGDDWVLWIDVDVVDFPPETLGRLLAAETKIVVPHCVLESGGPSYDCNSFLEVGEPTPAEYYKHVRHGLFQPPADYWCRRHLDGLRYLERVPLHGVGGTMLLVDANVHRAGLVFPETPYRDLIETEAFGVLARDLGISPIGLPGLEIRHDRS</sequence>
<dbReference type="PANTHER" id="PTHR32385">
    <property type="entry name" value="MANNOSYL PHOSPHORYLINOSITOL CERAMIDE SYNTHASE"/>
    <property type="match status" value="1"/>
</dbReference>
<protein>
    <submittedName>
        <fullName evidence="2">Glycosyl transferase-like sugar-binding protein</fullName>
    </submittedName>
</protein>
<accession>A0A317PM17</accession>
<dbReference type="GO" id="GO:0016020">
    <property type="term" value="C:membrane"/>
    <property type="evidence" value="ECO:0007669"/>
    <property type="project" value="GOC"/>
</dbReference>
<proteinExistence type="predicted"/>
<dbReference type="SUPFAM" id="SSF53448">
    <property type="entry name" value="Nucleotide-diphospho-sugar transferases"/>
    <property type="match status" value="2"/>
</dbReference>
<dbReference type="GO" id="GO:0000030">
    <property type="term" value="F:mannosyltransferase activity"/>
    <property type="evidence" value="ECO:0007669"/>
    <property type="project" value="TreeGrafter"/>
</dbReference>
<comment type="caution">
    <text evidence="2">The sequence shown here is derived from an EMBL/GenBank/DDBJ whole genome shotgun (WGS) entry which is preliminary data.</text>
</comment>
<dbReference type="InterPro" id="IPR029044">
    <property type="entry name" value="Nucleotide-diphossugar_trans"/>
</dbReference>